<dbReference type="Proteomes" id="UP000054995">
    <property type="component" value="Unassembled WGS sequence"/>
</dbReference>
<organism evidence="2 3">
    <name type="scientific">Trichinella pseudospiralis</name>
    <name type="common">Parasitic roundworm</name>
    <dbReference type="NCBI Taxonomy" id="6337"/>
    <lineage>
        <taxon>Eukaryota</taxon>
        <taxon>Metazoa</taxon>
        <taxon>Ecdysozoa</taxon>
        <taxon>Nematoda</taxon>
        <taxon>Enoplea</taxon>
        <taxon>Dorylaimia</taxon>
        <taxon>Trichinellida</taxon>
        <taxon>Trichinellidae</taxon>
        <taxon>Trichinella</taxon>
    </lineage>
</organism>
<keyword evidence="1" id="KW-0812">Transmembrane</keyword>
<keyword evidence="3" id="KW-1185">Reference proteome</keyword>
<proteinExistence type="predicted"/>
<sequence length="105" mass="11820">MNCNTNDIILQSHRAVGTATQFSVDSGEMFQYLIHHDILHEPKVSVGYIIGRQDLRSVWGSLMVVHWAEPEILYHQIITTILLSMLAAVVAVDKNYAILFPPTTN</sequence>
<evidence type="ECO:0000313" key="3">
    <source>
        <dbReference type="Proteomes" id="UP000054995"/>
    </source>
</evidence>
<name>A0A0V1FDW5_TRIPS</name>
<keyword evidence="1" id="KW-0472">Membrane</keyword>
<feature type="transmembrane region" description="Helical" evidence="1">
    <location>
        <begin position="72"/>
        <end position="92"/>
    </location>
</feature>
<dbReference type="AlphaFoldDB" id="A0A0V1FDW5"/>
<evidence type="ECO:0000256" key="1">
    <source>
        <dbReference type="SAM" id="Phobius"/>
    </source>
</evidence>
<protein>
    <submittedName>
        <fullName evidence="2">Uncharacterized protein</fullName>
    </submittedName>
</protein>
<comment type="caution">
    <text evidence="2">The sequence shown here is derived from an EMBL/GenBank/DDBJ whole genome shotgun (WGS) entry which is preliminary data.</text>
</comment>
<evidence type="ECO:0000313" key="2">
    <source>
        <dbReference type="EMBL" id="KRY84235.1"/>
    </source>
</evidence>
<dbReference type="EMBL" id="JYDT01000119">
    <property type="protein sequence ID" value="KRY84235.1"/>
    <property type="molecule type" value="Genomic_DNA"/>
</dbReference>
<keyword evidence="1" id="KW-1133">Transmembrane helix</keyword>
<gene>
    <name evidence="2" type="ORF">T4D_13619</name>
</gene>
<accession>A0A0V1FDW5</accession>
<reference evidence="2 3" key="1">
    <citation type="submission" date="2015-01" db="EMBL/GenBank/DDBJ databases">
        <title>Evolution of Trichinella species and genotypes.</title>
        <authorList>
            <person name="Korhonen P.K."/>
            <person name="Edoardo P."/>
            <person name="Giuseppe L.R."/>
            <person name="Gasser R.B."/>
        </authorList>
    </citation>
    <scope>NUCLEOTIDE SEQUENCE [LARGE SCALE GENOMIC DNA]</scope>
    <source>
        <strain evidence="2">ISS470</strain>
    </source>
</reference>